<name>A0A9P9D7X9_9HYPO</name>
<evidence type="ECO:0000256" key="1">
    <source>
        <dbReference type="SAM" id="MobiDB-lite"/>
    </source>
</evidence>
<dbReference type="Pfam" id="PF11160">
    <property type="entry name" value="Hva1_TUDOR"/>
    <property type="match status" value="1"/>
</dbReference>
<proteinExistence type="predicted"/>
<dbReference type="EMBL" id="JAGMUU010000044">
    <property type="protein sequence ID" value="KAH7113981.1"/>
    <property type="molecule type" value="Genomic_DNA"/>
</dbReference>
<organism evidence="3 4">
    <name type="scientific">Dactylonectria estremocensis</name>
    <dbReference type="NCBI Taxonomy" id="1079267"/>
    <lineage>
        <taxon>Eukaryota</taxon>
        <taxon>Fungi</taxon>
        <taxon>Dikarya</taxon>
        <taxon>Ascomycota</taxon>
        <taxon>Pezizomycotina</taxon>
        <taxon>Sordariomycetes</taxon>
        <taxon>Hypocreomycetidae</taxon>
        <taxon>Hypocreales</taxon>
        <taxon>Nectriaceae</taxon>
        <taxon>Dactylonectria</taxon>
    </lineage>
</organism>
<dbReference type="PANTHER" id="PTHR40630:SF1">
    <property type="entry name" value="DNA-BINDING PROTEIN"/>
    <property type="match status" value="1"/>
</dbReference>
<dbReference type="Pfam" id="PF11338">
    <property type="entry name" value="DUF3140"/>
    <property type="match status" value="1"/>
</dbReference>
<feature type="compositionally biased region" description="Low complexity" evidence="1">
    <location>
        <begin position="177"/>
        <end position="186"/>
    </location>
</feature>
<feature type="compositionally biased region" description="Basic and acidic residues" evidence="1">
    <location>
        <begin position="136"/>
        <end position="150"/>
    </location>
</feature>
<feature type="region of interest" description="Disordered" evidence="1">
    <location>
        <begin position="122"/>
        <end position="285"/>
    </location>
</feature>
<protein>
    <submittedName>
        <fullName evidence="3">DNA-binding protein</fullName>
    </submittedName>
</protein>
<reference evidence="3" key="1">
    <citation type="journal article" date="2021" name="Nat. Commun.">
        <title>Genetic determinants of endophytism in the Arabidopsis root mycobiome.</title>
        <authorList>
            <person name="Mesny F."/>
            <person name="Miyauchi S."/>
            <person name="Thiergart T."/>
            <person name="Pickel B."/>
            <person name="Atanasova L."/>
            <person name="Karlsson M."/>
            <person name="Huettel B."/>
            <person name="Barry K.W."/>
            <person name="Haridas S."/>
            <person name="Chen C."/>
            <person name="Bauer D."/>
            <person name="Andreopoulos W."/>
            <person name="Pangilinan J."/>
            <person name="LaButti K."/>
            <person name="Riley R."/>
            <person name="Lipzen A."/>
            <person name="Clum A."/>
            <person name="Drula E."/>
            <person name="Henrissat B."/>
            <person name="Kohler A."/>
            <person name="Grigoriev I.V."/>
            <person name="Martin F.M."/>
            <person name="Hacquard S."/>
        </authorList>
    </citation>
    <scope>NUCLEOTIDE SEQUENCE</scope>
    <source>
        <strain evidence="3">MPI-CAGE-AT-0021</strain>
    </source>
</reference>
<feature type="compositionally biased region" description="Acidic residues" evidence="1">
    <location>
        <begin position="209"/>
        <end position="218"/>
    </location>
</feature>
<feature type="compositionally biased region" description="Basic and acidic residues" evidence="1">
    <location>
        <begin position="276"/>
        <end position="285"/>
    </location>
</feature>
<dbReference type="Proteomes" id="UP000717696">
    <property type="component" value="Unassembled WGS sequence"/>
</dbReference>
<comment type="caution">
    <text evidence="3">The sequence shown here is derived from an EMBL/GenBank/DDBJ whole genome shotgun (WGS) entry which is preliminary data.</text>
</comment>
<dbReference type="GO" id="GO:0003677">
    <property type="term" value="F:DNA binding"/>
    <property type="evidence" value="ECO:0007669"/>
    <property type="project" value="UniProtKB-KW"/>
</dbReference>
<dbReference type="OrthoDB" id="2131339at2759"/>
<sequence>MKDQKTVIAEFNELVNMTADDLTAWLKSGSSNSAGWPKDDADGEGETVGHNSGRKIVDILNANPDKSDDKYTEDQILHMRKVVAYCKRHLAQQTQGSKEKSAEEVKKTKYYASLKNWGHDILKAQEAGDGGNTSKDSSHPEATKSDDTRGAHAGTKRKNSHTSSGANKKHETRSQAARKSSASASAKAEKKPQGQKDSESDTDHQNGTEDLDDSENNDESEHTSVDEEADDQKDQNKGSAQGPSKGDTVSWPWGAGHPEGEVLDVKEQKATITTKRGNEVSRKGTKDDPAVIIDAGKSKAIKLSHELD</sequence>
<dbReference type="PANTHER" id="PTHR40630">
    <property type="entry name" value="POSSIBLE DNA-BINDING PROTEIN"/>
    <property type="match status" value="1"/>
</dbReference>
<evidence type="ECO:0000313" key="3">
    <source>
        <dbReference type="EMBL" id="KAH7113981.1"/>
    </source>
</evidence>
<keyword evidence="3" id="KW-0238">DNA-binding</keyword>
<keyword evidence="4" id="KW-1185">Reference proteome</keyword>
<dbReference type="InterPro" id="IPR021331">
    <property type="entry name" value="Hva1_TUDOR"/>
</dbReference>
<feature type="compositionally biased region" description="Basic and acidic residues" evidence="1">
    <location>
        <begin position="187"/>
        <end position="207"/>
    </location>
</feature>
<evidence type="ECO:0000259" key="2">
    <source>
        <dbReference type="Pfam" id="PF11160"/>
    </source>
</evidence>
<dbReference type="AlphaFoldDB" id="A0A9P9D7X9"/>
<accession>A0A9P9D7X9</accession>
<dbReference type="InterPro" id="IPR021487">
    <property type="entry name" value="DUF3140"/>
</dbReference>
<feature type="compositionally biased region" description="Basic and acidic residues" evidence="1">
    <location>
        <begin position="258"/>
        <end position="269"/>
    </location>
</feature>
<evidence type="ECO:0000313" key="4">
    <source>
        <dbReference type="Proteomes" id="UP000717696"/>
    </source>
</evidence>
<feature type="region of interest" description="Disordered" evidence="1">
    <location>
        <begin position="28"/>
        <end position="71"/>
    </location>
</feature>
<feature type="domain" description="Hypervirulence associated protein TUDOR" evidence="2">
    <location>
        <begin position="246"/>
        <end position="307"/>
    </location>
</feature>
<gene>
    <name evidence="3" type="ORF">B0J13DRAFT_656761</name>
</gene>